<sequence>MAACRPNLEALPPRLDKETTKTLEARIEARRGCDLDLDGSAVTHVDSHGVCFLLAVFGVWAEDGRELRLINAAPVVEDVFRCLDLSGTSAT</sequence>
<reference evidence="2 3" key="1">
    <citation type="submission" date="2020-09" db="EMBL/GenBank/DDBJ databases">
        <title>Brevundimonas sp. LVF1 isolated from an oligotrophic pond in Goettingen, Germany.</title>
        <authorList>
            <person name="Friedrich I."/>
            <person name="Klassen A."/>
            <person name="Neubauer H."/>
            <person name="Schneider D."/>
            <person name="Hertel R."/>
            <person name="Daniel R."/>
        </authorList>
    </citation>
    <scope>NUCLEOTIDE SEQUENCE [LARGE SCALE GENOMIC DNA]</scope>
    <source>
        <strain evidence="2 3">LVF1</strain>
    </source>
</reference>
<dbReference type="SUPFAM" id="SSF52091">
    <property type="entry name" value="SpoIIaa-like"/>
    <property type="match status" value="1"/>
</dbReference>
<dbReference type="RefSeq" id="WP_207822980.1">
    <property type="nucleotide sequence ID" value="NZ_CP062006.1"/>
</dbReference>
<feature type="domain" description="STAS" evidence="1">
    <location>
        <begin position="37"/>
        <end position="91"/>
    </location>
</feature>
<dbReference type="InterPro" id="IPR002645">
    <property type="entry name" value="STAS_dom"/>
</dbReference>
<name>A0ABX7SHD5_9CAUL</name>
<dbReference type="PROSITE" id="PS50801">
    <property type="entry name" value="STAS"/>
    <property type="match status" value="1"/>
</dbReference>
<evidence type="ECO:0000313" key="3">
    <source>
        <dbReference type="Proteomes" id="UP000663942"/>
    </source>
</evidence>
<keyword evidence="3" id="KW-1185">Reference proteome</keyword>
<evidence type="ECO:0000313" key="2">
    <source>
        <dbReference type="EMBL" id="QTC87052.1"/>
    </source>
</evidence>
<dbReference type="EMBL" id="CP062006">
    <property type="protein sequence ID" value="QTC87052.1"/>
    <property type="molecule type" value="Genomic_DNA"/>
</dbReference>
<proteinExistence type="predicted"/>
<protein>
    <submittedName>
        <fullName evidence="2">Anti-sigma factor antagonist</fullName>
    </submittedName>
</protein>
<dbReference type="Gene3D" id="3.30.750.24">
    <property type="entry name" value="STAS domain"/>
    <property type="match status" value="1"/>
</dbReference>
<accession>A0ABX7SHD5</accession>
<organism evidence="2 3">
    <name type="scientific">Brevundimonas pondensis</name>
    <dbReference type="NCBI Taxonomy" id="2774189"/>
    <lineage>
        <taxon>Bacteria</taxon>
        <taxon>Pseudomonadati</taxon>
        <taxon>Pseudomonadota</taxon>
        <taxon>Alphaproteobacteria</taxon>
        <taxon>Caulobacterales</taxon>
        <taxon>Caulobacteraceae</taxon>
        <taxon>Brevundimonas</taxon>
    </lineage>
</organism>
<evidence type="ECO:0000259" key="1">
    <source>
        <dbReference type="PROSITE" id="PS50801"/>
    </source>
</evidence>
<dbReference type="InterPro" id="IPR058548">
    <property type="entry name" value="MlaB-like_STAS"/>
</dbReference>
<gene>
    <name evidence="2" type="ORF">IFE19_13075</name>
</gene>
<dbReference type="Proteomes" id="UP000663942">
    <property type="component" value="Chromosome"/>
</dbReference>
<dbReference type="InterPro" id="IPR036513">
    <property type="entry name" value="STAS_dom_sf"/>
</dbReference>
<dbReference type="Pfam" id="PF13466">
    <property type="entry name" value="STAS_2"/>
    <property type="match status" value="1"/>
</dbReference>